<dbReference type="InterPro" id="IPR011333">
    <property type="entry name" value="SKP1/BTB/POZ_sf"/>
</dbReference>
<dbReference type="OrthoDB" id="6359816at2759"/>
<feature type="region of interest" description="Disordered" evidence="1">
    <location>
        <begin position="520"/>
        <end position="559"/>
    </location>
</feature>
<evidence type="ECO:0000313" key="4">
    <source>
        <dbReference type="Proteomes" id="UP000308671"/>
    </source>
</evidence>
<dbReference type="CDD" id="cd18186">
    <property type="entry name" value="BTB_POZ_ZBTB_KLHL-like"/>
    <property type="match status" value="1"/>
</dbReference>
<dbReference type="PROSITE" id="PS50097">
    <property type="entry name" value="BTB"/>
    <property type="match status" value="2"/>
</dbReference>
<accession>A0A4S8R388</accession>
<name>A0A4S8R388_9HELO</name>
<organism evidence="3 4">
    <name type="scientific">Botrytis galanthina</name>
    <dbReference type="NCBI Taxonomy" id="278940"/>
    <lineage>
        <taxon>Eukaryota</taxon>
        <taxon>Fungi</taxon>
        <taxon>Dikarya</taxon>
        <taxon>Ascomycota</taxon>
        <taxon>Pezizomycotina</taxon>
        <taxon>Leotiomycetes</taxon>
        <taxon>Helotiales</taxon>
        <taxon>Sclerotiniaceae</taxon>
        <taxon>Botrytis</taxon>
    </lineage>
</organism>
<feature type="compositionally biased region" description="Basic and acidic residues" evidence="1">
    <location>
        <begin position="533"/>
        <end position="546"/>
    </location>
</feature>
<dbReference type="AlphaFoldDB" id="A0A4S8R388"/>
<dbReference type="Gene3D" id="3.30.710.10">
    <property type="entry name" value="Potassium Channel Kv1.1, Chain A"/>
    <property type="match status" value="2"/>
</dbReference>
<gene>
    <name evidence="3" type="ORF">BGAL_0239g00110</name>
</gene>
<evidence type="ECO:0000313" key="3">
    <source>
        <dbReference type="EMBL" id="THV48589.1"/>
    </source>
</evidence>
<dbReference type="Proteomes" id="UP000308671">
    <property type="component" value="Unassembled WGS sequence"/>
</dbReference>
<dbReference type="InterPro" id="IPR000210">
    <property type="entry name" value="BTB/POZ_dom"/>
</dbReference>
<dbReference type="PANTHER" id="PTHR47843">
    <property type="entry name" value="BTB DOMAIN-CONTAINING PROTEIN-RELATED"/>
    <property type="match status" value="1"/>
</dbReference>
<dbReference type="SMART" id="SM00225">
    <property type="entry name" value="BTB"/>
    <property type="match status" value="1"/>
</dbReference>
<sequence>MSAQGEFKIVTSRKKIRKQPDPVVLIVGPEKEIFAISQALLVDSIEYFRIAFHRGNFKEGIEKEMYLEEESPDAIRLLVGWLKKSKVNLDFTSQTFRNFWKLRISADKWCCEKLANDVSDIILALRGSAIPFENRDAWKLSDRDISTIWQLSTPNSSVRKLCIQCLAWEFREDLDDPRNGNMIGLLIVKRLRSLVNMPDYIAEDIQADFDLSKPCDFQYKYNTSWCEKGDRDRCDFHDHRVSQANCEEVRYIVDTADVMDIAGFGTILLPKRNNMASTTLAGTPVPVESPAFEDTLGTEFVKLIVGPRRKEFAVHKKLICDSCDYFRKAFCGPFKEAGEGIIYLIEDSADAMGLFIEWLYRGKIESSRTHAHFNALIKLYLLTEKWCLYDLGNAVIDDLRSLFWFDGDLEFGYSHLYSDVVNHIWHETEEKSPLRRLCIEQLVWAYWDEDKVNVTPDKDRLSQIWKICRNHHDFFCTFFAYYQDFSQDATPPNPGEPSVSSNGDGSKQIFKNCKFHRHGKGEECAEPTEAAEEQTHSSEAQSHDFFAELTPIKNANDDD</sequence>
<evidence type="ECO:0000256" key="1">
    <source>
        <dbReference type="SAM" id="MobiDB-lite"/>
    </source>
</evidence>
<dbReference type="PANTHER" id="PTHR47843:SF2">
    <property type="entry name" value="BTB DOMAIN-CONTAINING PROTEIN"/>
    <property type="match status" value="1"/>
</dbReference>
<feature type="domain" description="BTB" evidence="2">
    <location>
        <begin position="21"/>
        <end position="91"/>
    </location>
</feature>
<keyword evidence="4" id="KW-1185">Reference proteome</keyword>
<dbReference type="EMBL" id="PQXL01000239">
    <property type="protein sequence ID" value="THV48589.1"/>
    <property type="molecule type" value="Genomic_DNA"/>
</dbReference>
<dbReference type="Pfam" id="PF00651">
    <property type="entry name" value="BTB"/>
    <property type="match status" value="1"/>
</dbReference>
<evidence type="ECO:0000259" key="2">
    <source>
        <dbReference type="PROSITE" id="PS50097"/>
    </source>
</evidence>
<proteinExistence type="predicted"/>
<reference evidence="3 4" key="1">
    <citation type="submission" date="2017-12" db="EMBL/GenBank/DDBJ databases">
        <title>Comparative genomics of Botrytis spp.</title>
        <authorList>
            <person name="Valero-Jimenez C.A."/>
            <person name="Tapia P."/>
            <person name="Veloso J."/>
            <person name="Silva-Moreno E."/>
            <person name="Staats M."/>
            <person name="Valdes J.H."/>
            <person name="Van Kan J.A.L."/>
        </authorList>
    </citation>
    <scope>NUCLEOTIDE SEQUENCE [LARGE SCALE GENOMIC DNA]</scope>
    <source>
        <strain evidence="3 4">MUCL435</strain>
    </source>
</reference>
<feature type="domain" description="BTB" evidence="2">
    <location>
        <begin position="299"/>
        <end position="368"/>
    </location>
</feature>
<dbReference type="SUPFAM" id="SSF54695">
    <property type="entry name" value="POZ domain"/>
    <property type="match status" value="1"/>
</dbReference>
<protein>
    <recommendedName>
        <fullName evidence="2">BTB domain-containing protein</fullName>
    </recommendedName>
</protein>
<comment type="caution">
    <text evidence="3">The sequence shown here is derived from an EMBL/GenBank/DDBJ whole genome shotgun (WGS) entry which is preliminary data.</text>
</comment>